<dbReference type="EMBL" id="LEKV01003483">
    <property type="protein sequence ID" value="KVH99499.1"/>
    <property type="molecule type" value="Genomic_DNA"/>
</dbReference>
<evidence type="ECO:0000313" key="3">
    <source>
        <dbReference type="Proteomes" id="UP000243975"/>
    </source>
</evidence>
<keyword evidence="1" id="KW-0808">Transferase</keyword>
<evidence type="ECO:0000313" key="2">
    <source>
        <dbReference type="EMBL" id="KVH99499.1"/>
    </source>
</evidence>
<accession>A0A103XZ13</accession>
<reference evidence="2 3" key="1">
    <citation type="journal article" date="2016" name="Sci. Rep.">
        <title>The genome sequence of the outbreeding globe artichoke constructed de novo incorporating a phase-aware low-pass sequencing strategy of F1 progeny.</title>
        <authorList>
            <person name="Scaglione D."/>
            <person name="Reyes-Chin-Wo S."/>
            <person name="Acquadro A."/>
            <person name="Froenicke L."/>
            <person name="Portis E."/>
            <person name="Beitel C."/>
            <person name="Tirone M."/>
            <person name="Mauro R."/>
            <person name="Lo Monaco A."/>
            <person name="Mauromicale G."/>
            <person name="Faccioli P."/>
            <person name="Cattivelli L."/>
            <person name="Rieseberg L."/>
            <person name="Michelmore R."/>
            <person name="Lanteri S."/>
        </authorList>
    </citation>
    <scope>NUCLEOTIDE SEQUENCE [LARGE SCALE GENOMIC DNA]</scope>
    <source>
        <strain evidence="2">2C</strain>
    </source>
</reference>
<dbReference type="AlphaFoldDB" id="A0A103XZ13"/>
<dbReference type="STRING" id="59895.A0A103XZ13"/>
<organism evidence="2 3">
    <name type="scientific">Cynara cardunculus var. scolymus</name>
    <name type="common">Globe artichoke</name>
    <name type="synonym">Cynara scolymus</name>
    <dbReference type="NCBI Taxonomy" id="59895"/>
    <lineage>
        <taxon>Eukaryota</taxon>
        <taxon>Viridiplantae</taxon>
        <taxon>Streptophyta</taxon>
        <taxon>Embryophyta</taxon>
        <taxon>Tracheophyta</taxon>
        <taxon>Spermatophyta</taxon>
        <taxon>Magnoliopsida</taxon>
        <taxon>eudicotyledons</taxon>
        <taxon>Gunneridae</taxon>
        <taxon>Pentapetalae</taxon>
        <taxon>asterids</taxon>
        <taxon>campanulids</taxon>
        <taxon>Asterales</taxon>
        <taxon>Asteraceae</taxon>
        <taxon>Carduoideae</taxon>
        <taxon>Cardueae</taxon>
        <taxon>Carduinae</taxon>
        <taxon>Cynara</taxon>
    </lineage>
</organism>
<proteinExistence type="predicted"/>
<dbReference type="GO" id="GO:0005783">
    <property type="term" value="C:endoplasmic reticulum"/>
    <property type="evidence" value="ECO:0007669"/>
    <property type="project" value="TreeGrafter"/>
</dbReference>
<gene>
    <name evidence="2" type="ORF">Ccrd_022266</name>
</gene>
<dbReference type="Proteomes" id="UP000243975">
    <property type="component" value="Unassembled WGS sequence"/>
</dbReference>
<keyword evidence="3" id="KW-1185">Reference proteome</keyword>
<protein>
    <submittedName>
        <fullName evidence="2">Uncharacterized protein</fullName>
    </submittedName>
</protein>
<dbReference type="GO" id="GO:0035598">
    <property type="term" value="F:tRNA (N(6)-L-threonylcarbamoyladenosine(37)-C(2))-methylthiotransferase activity"/>
    <property type="evidence" value="ECO:0007669"/>
    <property type="project" value="TreeGrafter"/>
</dbReference>
<dbReference type="PANTHER" id="PTHR11918:SF45">
    <property type="entry name" value="THREONYLCARBAMOYLADENOSINE TRNA METHYLTHIOTRANSFERASE"/>
    <property type="match status" value="1"/>
</dbReference>
<sequence>MMCATRKSGSERAEGVSVVGVQQIDRAVMVIEETLKGHEVRLLNRKTLPALDLPKVRKNKYVEILRLFGGLRLLQDEACSRSSWKLYG</sequence>
<dbReference type="PANTHER" id="PTHR11918">
    <property type="entry name" value="RADICAL SAM PROTEINS"/>
    <property type="match status" value="1"/>
</dbReference>
<dbReference type="Gramene" id="KVH99499">
    <property type="protein sequence ID" value="KVH99499"/>
    <property type="gene ID" value="Ccrd_022266"/>
</dbReference>
<name>A0A103XZ13_CYNCS</name>
<comment type="caution">
    <text evidence="2">The sequence shown here is derived from an EMBL/GenBank/DDBJ whole genome shotgun (WGS) entry which is preliminary data.</text>
</comment>
<evidence type="ECO:0000256" key="1">
    <source>
        <dbReference type="ARBA" id="ARBA00022679"/>
    </source>
</evidence>